<organism evidence="1 2">
    <name type="scientific">Bombilactobacillus folatiphilus</name>
    <dbReference type="NCBI Taxonomy" id="2923362"/>
    <lineage>
        <taxon>Bacteria</taxon>
        <taxon>Bacillati</taxon>
        <taxon>Bacillota</taxon>
        <taxon>Bacilli</taxon>
        <taxon>Lactobacillales</taxon>
        <taxon>Lactobacillaceae</taxon>
        <taxon>Bombilactobacillus</taxon>
    </lineage>
</organism>
<accession>A0ABY4PAH1</accession>
<dbReference type="RefSeq" id="WP_249514883.1">
    <property type="nucleotide sequence ID" value="NZ_CP093366.1"/>
</dbReference>
<reference evidence="1" key="1">
    <citation type="journal article" date="2022" name="Int. J. Syst. Evol. Microbiol.">
        <title>Apilactobacillus apisilvae sp. nov., Nicolia spurrieriana gen. nov. sp. nov., Bombilactobacillus folatiphilus sp. nov. and Bombilactobacillus thymidiniphilus sp. nov., four new lactic acid bacterial isolates from stingless bees Tetragonula carbonaria and Austroplebeia australis.</title>
        <authorList>
            <person name="Oliphant S.A."/>
            <person name="Watson-Haigh N.S."/>
            <person name="Sumby K.M."/>
            <person name="Gardner J."/>
            <person name="Groom S."/>
            <person name="Jiranek V."/>
        </authorList>
    </citation>
    <scope>NUCLEOTIDE SEQUENCE</scope>
    <source>
        <strain evidence="1">SG4_D2</strain>
    </source>
</reference>
<gene>
    <name evidence="1" type="ORF">MOO45_02860</name>
</gene>
<sequence length="118" mass="13567">MVKVKFSISGDKELSRKLTKMQDKEGVRLAIKTNTLELQQKIMEETSTAYVKGYSTQTTKRTTTFDFPNKFIGEAGIVQSYNPYTEYGTRFMQAEPVVKPAFEKQRPIFISDLQKLVK</sequence>
<dbReference type="EMBL" id="CP093366">
    <property type="protein sequence ID" value="UQS82605.1"/>
    <property type="molecule type" value="Genomic_DNA"/>
</dbReference>
<evidence type="ECO:0000313" key="1">
    <source>
        <dbReference type="EMBL" id="UQS82605.1"/>
    </source>
</evidence>
<name>A0ABY4PAH1_9LACO</name>
<dbReference type="Proteomes" id="UP000831495">
    <property type="component" value="Chromosome"/>
</dbReference>
<keyword evidence="2" id="KW-1185">Reference proteome</keyword>
<protein>
    <submittedName>
        <fullName evidence="1">Phage tail protein</fullName>
    </submittedName>
</protein>
<evidence type="ECO:0000313" key="2">
    <source>
        <dbReference type="Proteomes" id="UP000831495"/>
    </source>
</evidence>
<proteinExistence type="predicted"/>